<keyword evidence="8 9" id="KW-0472">Membrane</keyword>
<keyword evidence="6" id="KW-0653">Protein transport</keyword>
<evidence type="ECO:0000256" key="6">
    <source>
        <dbReference type="ARBA" id="ARBA00022927"/>
    </source>
</evidence>
<dbReference type="Proteomes" id="UP000198882">
    <property type="component" value="Unassembled WGS sequence"/>
</dbReference>
<proteinExistence type="inferred from homology"/>
<dbReference type="GO" id="GO:0055085">
    <property type="term" value="P:transmembrane transport"/>
    <property type="evidence" value="ECO:0007669"/>
    <property type="project" value="InterPro"/>
</dbReference>
<dbReference type="OrthoDB" id="312811at2157"/>
<keyword evidence="4 9" id="KW-0812">Transmembrane</keyword>
<evidence type="ECO:0000256" key="8">
    <source>
        <dbReference type="ARBA" id="ARBA00023136"/>
    </source>
</evidence>
<dbReference type="InterPro" id="IPR000515">
    <property type="entry name" value="MetI-like"/>
</dbReference>
<comment type="similarity">
    <text evidence="9">Belongs to the binding-protein-dependent transport system permease family.</text>
</comment>
<dbReference type="GO" id="GO:0015031">
    <property type="term" value="P:protein transport"/>
    <property type="evidence" value="ECO:0007669"/>
    <property type="project" value="UniProtKB-KW"/>
</dbReference>
<feature type="transmembrane region" description="Helical" evidence="9">
    <location>
        <begin position="362"/>
        <end position="384"/>
    </location>
</feature>
<feature type="transmembrane region" description="Helical" evidence="9">
    <location>
        <begin position="250"/>
        <end position="268"/>
    </location>
</feature>
<dbReference type="PANTHER" id="PTHR43386">
    <property type="entry name" value="OLIGOPEPTIDE TRANSPORT SYSTEM PERMEASE PROTEIN APPC"/>
    <property type="match status" value="1"/>
</dbReference>
<dbReference type="SUPFAM" id="SSF161098">
    <property type="entry name" value="MetI-like"/>
    <property type="match status" value="1"/>
</dbReference>
<keyword evidence="7 9" id="KW-1133">Transmembrane helix</keyword>
<evidence type="ECO:0000256" key="4">
    <source>
        <dbReference type="ARBA" id="ARBA00022692"/>
    </source>
</evidence>
<dbReference type="AlphaFoldDB" id="A0A1G8XZU6"/>
<evidence type="ECO:0000256" key="5">
    <source>
        <dbReference type="ARBA" id="ARBA00022856"/>
    </source>
</evidence>
<sequence length="397" mass="43468">MGTSPDPHRFEQVDWNEVGHSRRFVTPARAVFFAGVVLLVGLYVLQRVDTVLLGVYFERIDWVILLGTVVLTSGVIVPAVRRRELTRRVLGRLVSRPIHAAGAVFLGVLSLVAVVGPAVFGSPDLMFQHRFHAPYGFTGEASWSAECLGEVTDGEGITRYCDGTMTYPLGTNHRGHPMGHLVVEGARTTLYVLVFTAAFVVPLAAAVGIVAGFRGGRIDDLLMSYVDVQLCIPAIVVFFIGYMYWNVSLLLLLVMFGLLSWGGIARLVRSETLQRREDGHVLVARSLGASPFYVAKRHIVPNITNTLVPAIFHLLALLVLVEAGVAFLGFHHLELYSWGSTIQEGLDPSMTGVGLVVEPHEVWWVSTFPAIALTLTLVSLKLVGDGLRDALDPRRNH</sequence>
<reference evidence="12" key="1">
    <citation type="submission" date="2016-10" db="EMBL/GenBank/DDBJ databases">
        <authorList>
            <person name="Varghese N."/>
            <person name="Submissions S."/>
        </authorList>
    </citation>
    <scope>NUCLEOTIDE SEQUENCE [LARGE SCALE GENOMIC DNA]</scope>
    <source>
        <strain evidence="12">B4,CECT 8067,JCM 17497</strain>
    </source>
</reference>
<feature type="domain" description="ABC transmembrane type-1" evidence="10">
    <location>
        <begin position="186"/>
        <end position="384"/>
    </location>
</feature>
<evidence type="ECO:0000256" key="7">
    <source>
        <dbReference type="ARBA" id="ARBA00022989"/>
    </source>
</evidence>
<evidence type="ECO:0000259" key="10">
    <source>
        <dbReference type="PROSITE" id="PS50928"/>
    </source>
</evidence>
<feature type="transmembrane region" description="Helical" evidence="9">
    <location>
        <begin position="225"/>
        <end position="244"/>
    </location>
</feature>
<evidence type="ECO:0000256" key="2">
    <source>
        <dbReference type="ARBA" id="ARBA00022448"/>
    </source>
</evidence>
<organism evidence="11 12">
    <name type="scientific">Natronorubrum texcoconense</name>
    <dbReference type="NCBI Taxonomy" id="1095776"/>
    <lineage>
        <taxon>Archaea</taxon>
        <taxon>Methanobacteriati</taxon>
        <taxon>Methanobacteriota</taxon>
        <taxon>Stenosarchaea group</taxon>
        <taxon>Halobacteria</taxon>
        <taxon>Halobacteriales</taxon>
        <taxon>Natrialbaceae</taxon>
        <taxon>Natronorubrum</taxon>
    </lineage>
</organism>
<evidence type="ECO:0000313" key="12">
    <source>
        <dbReference type="Proteomes" id="UP000198882"/>
    </source>
</evidence>
<dbReference type="PANTHER" id="PTHR43386:SF24">
    <property type="entry name" value="OLIGOPEPTIDE TRANSPORT SYSTEM PERMEASE PROTEIN AMID"/>
    <property type="match status" value="1"/>
</dbReference>
<dbReference type="GO" id="GO:0005886">
    <property type="term" value="C:plasma membrane"/>
    <property type="evidence" value="ECO:0007669"/>
    <property type="project" value="UniProtKB-SubCell"/>
</dbReference>
<keyword evidence="2 9" id="KW-0813">Transport</keyword>
<comment type="subcellular location">
    <subcellularLocation>
        <location evidence="1 9">Cell membrane</location>
        <topology evidence="1 9">Multi-pass membrane protein</topology>
    </subcellularLocation>
</comment>
<accession>A0A1G8XZU6</accession>
<name>A0A1G8XZU6_9EURY</name>
<evidence type="ECO:0000256" key="1">
    <source>
        <dbReference type="ARBA" id="ARBA00004651"/>
    </source>
</evidence>
<feature type="transmembrane region" description="Helical" evidence="9">
    <location>
        <begin position="190"/>
        <end position="213"/>
    </location>
</feature>
<evidence type="ECO:0000313" key="11">
    <source>
        <dbReference type="EMBL" id="SDJ96078.1"/>
    </source>
</evidence>
<feature type="transmembrane region" description="Helical" evidence="9">
    <location>
        <begin position="30"/>
        <end position="48"/>
    </location>
</feature>
<dbReference type="CDD" id="cd06261">
    <property type="entry name" value="TM_PBP2"/>
    <property type="match status" value="1"/>
</dbReference>
<keyword evidence="5" id="KW-0571">Peptide transport</keyword>
<dbReference type="Gene3D" id="1.10.3720.10">
    <property type="entry name" value="MetI-like"/>
    <property type="match status" value="1"/>
</dbReference>
<dbReference type="InterPro" id="IPR050366">
    <property type="entry name" value="BP-dependent_transpt_permease"/>
</dbReference>
<feature type="transmembrane region" description="Helical" evidence="9">
    <location>
        <begin position="60"/>
        <end position="80"/>
    </location>
</feature>
<evidence type="ECO:0000256" key="3">
    <source>
        <dbReference type="ARBA" id="ARBA00022475"/>
    </source>
</evidence>
<keyword evidence="12" id="KW-1185">Reference proteome</keyword>
<feature type="transmembrane region" description="Helical" evidence="9">
    <location>
        <begin position="100"/>
        <end position="120"/>
    </location>
</feature>
<dbReference type="RefSeq" id="WP_090305033.1">
    <property type="nucleotide sequence ID" value="NZ_FNFE01000002.1"/>
</dbReference>
<keyword evidence="3" id="KW-1003">Cell membrane</keyword>
<dbReference type="InterPro" id="IPR035906">
    <property type="entry name" value="MetI-like_sf"/>
</dbReference>
<dbReference type="Pfam" id="PF00528">
    <property type="entry name" value="BPD_transp_1"/>
    <property type="match status" value="1"/>
</dbReference>
<evidence type="ECO:0000256" key="9">
    <source>
        <dbReference type="RuleBase" id="RU363032"/>
    </source>
</evidence>
<protein>
    <submittedName>
        <fullName evidence="11">Peptide/nickel transport system permease protein</fullName>
    </submittedName>
</protein>
<dbReference type="PROSITE" id="PS50928">
    <property type="entry name" value="ABC_TM1"/>
    <property type="match status" value="1"/>
</dbReference>
<dbReference type="EMBL" id="FNFE01000002">
    <property type="protein sequence ID" value="SDJ96078.1"/>
    <property type="molecule type" value="Genomic_DNA"/>
</dbReference>
<feature type="transmembrane region" description="Helical" evidence="9">
    <location>
        <begin position="306"/>
        <end position="330"/>
    </location>
</feature>
<dbReference type="STRING" id="1095776.SAMN04515672_1968"/>
<dbReference type="GO" id="GO:0015833">
    <property type="term" value="P:peptide transport"/>
    <property type="evidence" value="ECO:0007669"/>
    <property type="project" value="UniProtKB-KW"/>
</dbReference>
<gene>
    <name evidence="11" type="ORF">SAMN04515672_1968</name>
</gene>